<dbReference type="InterPro" id="IPR000036">
    <property type="entry name" value="Peptidase_A26_omptin"/>
</dbReference>
<dbReference type="PRINTS" id="PR00482">
    <property type="entry name" value="OMPTIN"/>
</dbReference>
<dbReference type="GO" id="GO:0006508">
    <property type="term" value="P:proteolysis"/>
    <property type="evidence" value="ECO:0007669"/>
    <property type="project" value="UniProtKB-KW"/>
</dbReference>
<name>A0ABQ6F0R7_9VIBR</name>
<dbReference type="Pfam" id="PF01278">
    <property type="entry name" value="Omptin"/>
    <property type="match status" value="1"/>
</dbReference>
<dbReference type="Proteomes" id="UP001157138">
    <property type="component" value="Unassembled WGS sequence"/>
</dbReference>
<dbReference type="SUPFAM" id="SSF69917">
    <property type="entry name" value="OMPT-like"/>
    <property type="match status" value="1"/>
</dbReference>
<keyword evidence="2" id="KW-0378">Hydrolase</keyword>
<accession>A0ABQ6F0R7</accession>
<dbReference type="PIRSF" id="PIRSF001522">
    <property type="entry name" value="Peptidase_A26"/>
    <property type="match status" value="1"/>
</dbReference>
<keyword evidence="1" id="KW-0732">Signal</keyword>
<dbReference type="EMBL" id="BSPW01000045">
    <property type="protein sequence ID" value="GLT18551.1"/>
    <property type="molecule type" value="Genomic_DNA"/>
</dbReference>
<dbReference type="RefSeq" id="WP_284192434.1">
    <property type="nucleotide sequence ID" value="NZ_BSPW01000045.1"/>
</dbReference>
<feature type="chain" id="PRO_5045551487" evidence="1">
    <location>
        <begin position="25"/>
        <end position="306"/>
    </location>
</feature>
<comment type="caution">
    <text evidence="2">The sequence shown here is derived from an EMBL/GenBank/DDBJ whole genome shotgun (WGS) entry which is preliminary data.</text>
</comment>
<protein>
    <submittedName>
        <fullName evidence="2">Outer membrane protease</fullName>
    </submittedName>
</protein>
<gene>
    <name evidence="2" type="primary">ompT</name>
    <name evidence="2" type="ORF">GCM10007938_23300</name>
</gene>
<proteinExistence type="predicted"/>
<dbReference type="InterPro" id="IPR020080">
    <property type="entry name" value="OM_adhesin/peptidase_omptin"/>
</dbReference>
<sequence length="306" mass="34622">MVVKCFRLLIFAPCFICEITPASAQGSVTFETSLGMLNGSSTELVYRSSGQVLSQLDWEIDGVPIIHLGSSWQASERWLFSAQFWTAMTSDGDAHMEDRDWLDVNQSTPTDISVHPDTKLRHAFELDLNATYWFLQHNNFSLGLLSGYQYNELKWEGIGGTYSYSNGTNVGSFADITLIDYKQQFSVFYLGLAAQYQLSSRSTFGSDFKWSPFAYAKDVDNHYLRNLRFYDESNELSDFLSLSLNYSYSFSPQSQIYAEYVYTQYFEARADITQVNTTTGATTIASNAGGLDNQHSIISIGLKYHF</sequence>
<dbReference type="Gene3D" id="2.40.128.90">
    <property type="entry name" value="OMPT-like"/>
    <property type="match status" value="1"/>
</dbReference>
<evidence type="ECO:0000313" key="2">
    <source>
        <dbReference type="EMBL" id="GLT18551.1"/>
    </source>
</evidence>
<keyword evidence="2" id="KW-0645">Protease</keyword>
<keyword evidence="3" id="KW-1185">Reference proteome</keyword>
<dbReference type="GO" id="GO:0008233">
    <property type="term" value="F:peptidase activity"/>
    <property type="evidence" value="ECO:0007669"/>
    <property type="project" value="UniProtKB-KW"/>
</dbReference>
<evidence type="ECO:0000256" key="1">
    <source>
        <dbReference type="SAM" id="SignalP"/>
    </source>
</evidence>
<evidence type="ECO:0000313" key="3">
    <source>
        <dbReference type="Proteomes" id="UP001157138"/>
    </source>
</evidence>
<feature type="signal peptide" evidence="1">
    <location>
        <begin position="1"/>
        <end position="24"/>
    </location>
</feature>
<dbReference type="InterPro" id="IPR053724">
    <property type="entry name" value="OMP_A26_sf"/>
</dbReference>
<organism evidence="2 3">
    <name type="scientific">Vibrio zhanjiangensis</name>
    <dbReference type="NCBI Taxonomy" id="1046128"/>
    <lineage>
        <taxon>Bacteria</taxon>
        <taxon>Pseudomonadati</taxon>
        <taxon>Pseudomonadota</taxon>
        <taxon>Gammaproteobacteria</taxon>
        <taxon>Vibrionales</taxon>
        <taxon>Vibrionaceae</taxon>
        <taxon>Vibrio</taxon>
    </lineage>
</organism>
<reference evidence="3" key="1">
    <citation type="journal article" date="2019" name="Int. J. Syst. Evol. Microbiol.">
        <title>The Global Catalogue of Microorganisms (GCM) 10K type strain sequencing project: providing services to taxonomists for standard genome sequencing and annotation.</title>
        <authorList>
            <consortium name="The Broad Institute Genomics Platform"/>
            <consortium name="The Broad Institute Genome Sequencing Center for Infectious Disease"/>
            <person name="Wu L."/>
            <person name="Ma J."/>
        </authorList>
    </citation>
    <scope>NUCLEOTIDE SEQUENCE [LARGE SCALE GENOMIC DNA]</scope>
    <source>
        <strain evidence="3">NBRC 108723</strain>
    </source>
</reference>